<name>A0AAJ7XIP7_PETMA</name>
<dbReference type="Pfam" id="PF12874">
    <property type="entry name" value="zf-met"/>
    <property type="match status" value="1"/>
</dbReference>
<keyword evidence="3" id="KW-0677">Repeat</keyword>
<dbReference type="KEGG" id="pmrn:116957635"/>
<evidence type="ECO:0000256" key="2">
    <source>
        <dbReference type="ARBA" id="ARBA00022723"/>
    </source>
</evidence>
<feature type="domain" description="C2H2-type" evidence="9">
    <location>
        <begin position="328"/>
        <end position="355"/>
    </location>
</feature>
<dbReference type="SUPFAM" id="SSF57667">
    <property type="entry name" value="beta-beta-alpha zinc fingers"/>
    <property type="match status" value="4"/>
</dbReference>
<evidence type="ECO:0000313" key="10">
    <source>
        <dbReference type="Proteomes" id="UP001318040"/>
    </source>
</evidence>
<keyword evidence="4 7" id="KW-0863">Zinc-finger</keyword>
<evidence type="ECO:0000259" key="9">
    <source>
        <dbReference type="PROSITE" id="PS50157"/>
    </source>
</evidence>
<feature type="domain" description="C2H2-type" evidence="9">
    <location>
        <begin position="216"/>
        <end position="243"/>
    </location>
</feature>
<dbReference type="PROSITE" id="PS00028">
    <property type="entry name" value="ZINC_FINGER_C2H2_1"/>
    <property type="match status" value="7"/>
</dbReference>
<dbReference type="InterPro" id="IPR013087">
    <property type="entry name" value="Znf_C2H2_type"/>
</dbReference>
<evidence type="ECO:0000256" key="3">
    <source>
        <dbReference type="ARBA" id="ARBA00022737"/>
    </source>
</evidence>
<keyword evidence="2" id="KW-0479">Metal-binding</keyword>
<feature type="compositionally biased region" description="Acidic residues" evidence="8">
    <location>
        <begin position="59"/>
        <end position="71"/>
    </location>
</feature>
<evidence type="ECO:0000256" key="4">
    <source>
        <dbReference type="ARBA" id="ARBA00022771"/>
    </source>
</evidence>
<feature type="region of interest" description="Disordered" evidence="8">
    <location>
        <begin position="380"/>
        <end position="420"/>
    </location>
</feature>
<keyword evidence="10" id="KW-1185">Reference proteome</keyword>
<dbReference type="AlphaFoldDB" id="A0AAJ7XIP7"/>
<proteinExistence type="predicted"/>
<dbReference type="SMART" id="SM00355">
    <property type="entry name" value="ZnF_C2H2"/>
    <property type="match status" value="7"/>
</dbReference>
<dbReference type="FunFam" id="3.30.160.60:FF:000446">
    <property type="entry name" value="Zinc finger protein"/>
    <property type="match status" value="1"/>
</dbReference>
<dbReference type="GO" id="GO:0008270">
    <property type="term" value="F:zinc ion binding"/>
    <property type="evidence" value="ECO:0007669"/>
    <property type="project" value="UniProtKB-KW"/>
</dbReference>
<dbReference type="GO" id="GO:0005634">
    <property type="term" value="C:nucleus"/>
    <property type="evidence" value="ECO:0007669"/>
    <property type="project" value="UniProtKB-SubCell"/>
</dbReference>
<dbReference type="RefSeq" id="XP_032835790.1">
    <property type="nucleotide sequence ID" value="XM_032979899.1"/>
</dbReference>
<feature type="domain" description="C2H2-type" evidence="9">
    <location>
        <begin position="300"/>
        <end position="327"/>
    </location>
</feature>
<evidence type="ECO:0000256" key="7">
    <source>
        <dbReference type="PROSITE-ProRule" id="PRU00042"/>
    </source>
</evidence>
<dbReference type="GO" id="GO:0006357">
    <property type="term" value="P:regulation of transcription by RNA polymerase II"/>
    <property type="evidence" value="ECO:0007669"/>
    <property type="project" value="TreeGrafter"/>
</dbReference>
<keyword evidence="5" id="KW-0862">Zinc</keyword>
<keyword evidence="6" id="KW-0539">Nucleus</keyword>
<organism evidence="10 11">
    <name type="scientific">Petromyzon marinus</name>
    <name type="common">Sea lamprey</name>
    <dbReference type="NCBI Taxonomy" id="7757"/>
    <lineage>
        <taxon>Eukaryota</taxon>
        <taxon>Metazoa</taxon>
        <taxon>Chordata</taxon>
        <taxon>Craniata</taxon>
        <taxon>Vertebrata</taxon>
        <taxon>Cyclostomata</taxon>
        <taxon>Hyperoartia</taxon>
        <taxon>Petromyzontiformes</taxon>
        <taxon>Petromyzontidae</taxon>
        <taxon>Petromyzon</taxon>
    </lineage>
</organism>
<feature type="domain" description="C2H2-type" evidence="9">
    <location>
        <begin position="188"/>
        <end position="215"/>
    </location>
</feature>
<comment type="subcellular location">
    <subcellularLocation>
        <location evidence="1">Nucleus</location>
    </subcellularLocation>
</comment>
<evidence type="ECO:0000256" key="1">
    <source>
        <dbReference type="ARBA" id="ARBA00004123"/>
    </source>
</evidence>
<dbReference type="GO" id="GO:0000978">
    <property type="term" value="F:RNA polymerase II cis-regulatory region sequence-specific DNA binding"/>
    <property type="evidence" value="ECO:0007669"/>
    <property type="project" value="TreeGrafter"/>
</dbReference>
<feature type="domain" description="C2H2-type" evidence="9">
    <location>
        <begin position="356"/>
        <end position="383"/>
    </location>
</feature>
<dbReference type="FunFam" id="3.30.160.60:FF:000358">
    <property type="entry name" value="zinc finger protein 24"/>
    <property type="match status" value="1"/>
</dbReference>
<feature type="region of interest" description="Disordered" evidence="8">
    <location>
        <begin position="37"/>
        <end position="71"/>
    </location>
</feature>
<dbReference type="Proteomes" id="UP001318040">
    <property type="component" value="Chromosome 79"/>
</dbReference>
<feature type="domain" description="C2H2-type" evidence="9">
    <location>
        <begin position="272"/>
        <end position="299"/>
    </location>
</feature>
<evidence type="ECO:0000256" key="8">
    <source>
        <dbReference type="SAM" id="MobiDB-lite"/>
    </source>
</evidence>
<gene>
    <name evidence="11" type="primary">LOC116957635</name>
</gene>
<reference evidence="11" key="1">
    <citation type="submission" date="2025-08" db="UniProtKB">
        <authorList>
            <consortium name="RefSeq"/>
        </authorList>
    </citation>
    <scope>IDENTIFICATION</scope>
    <source>
        <tissue evidence="11">Sperm</tissue>
    </source>
</reference>
<feature type="region of interest" description="Disordered" evidence="8">
    <location>
        <begin position="164"/>
        <end position="184"/>
    </location>
</feature>
<evidence type="ECO:0000256" key="5">
    <source>
        <dbReference type="ARBA" id="ARBA00022833"/>
    </source>
</evidence>
<dbReference type="PANTHER" id="PTHR24390:SF260">
    <property type="entry name" value="ZINC FINGER PROTEIN 383-RELATED"/>
    <property type="match status" value="1"/>
</dbReference>
<dbReference type="Gene3D" id="3.30.160.60">
    <property type="entry name" value="Classic Zinc Finger"/>
    <property type="match status" value="7"/>
</dbReference>
<dbReference type="FunFam" id="3.30.160.60:FF:000624">
    <property type="entry name" value="zinc finger protein 697"/>
    <property type="match status" value="4"/>
</dbReference>
<protein>
    <submittedName>
        <fullName evidence="11">Zinc finger protein 668-like</fullName>
    </submittedName>
</protein>
<dbReference type="PANTHER" id="PTHR24390">
    <property type="entry name" value="ZINC FINGER PROTEIN"/>
    <property type="match status" value="1"/>
</dbReference>
<dbReference type="FunFam" id="3.30.160.60:FF:001270">
    <property type="entry name" value="zinc finger protein 583 isoform X1"/>
    <property type="match status" value="1"/>
</dbReference>
<dbReference type="PROSITE" id="PS50157">
    <property type="entry name" value="ZINC_FINGER_C2H2_2"/>
    <property type="match status" value="7"/>
</dbReference>
<feature type="domain" description="C2H2-type" evidence="9">
    <location>
        <begin position="244"/>
        <end position="271"/>
    </location>
</feature>
<evidence type="ECO:0000256" key="6">
    <source>
        <dbReference type="ARBA" id="ARBA00023242"/>
    </source>
</evidence>
<dbReference type="GO" id="GO:0003700">
    <property type="term" value="F:DNA-binding transcription factor activity"/>
    <property type="evidence" value="ECO:0007669"/>
    <property type="project" value="TreeGrafter"/>
</dbReference>
<sequence length="420" mass="45021">MEPLIVKREDGEEPGSGEMWLRVKVEREDAGDLQEADAAIKEEDVEAEEVGLCVKEEAKDGDDDDNDDDEDTFRIKMEECKAGRRELSVNGFDVQAEGGVGSEATVGDSFAIVTPATTATTAAAVRHGESRAPRQDWAGASPSVAEIEVTLEDDIEASIRTQAPDAALGRRSRDVGGGRGGGAPATRHACSLCGRSFVRPSALKSHAMTHTGERPHGCPVCAKRFAHPSDLRIHARIHTGERPHACPDCSKVFVQSSNLRSHMRIHTGERPHACHACGKRYIHPSELRSHARTHTGERPHVCGVCGKGFLQSSNLKSHARIHTGERPHVCAVCGKGFMQSSTLKSHAITHTDDRPFRCAVCDRSFRRPSVLKSHLLAHAGGRRPSLGRSVRGRGLSSASRTSGLHVGTHGGGSAGTPPGC</sequence>
<dbReference type="InterPro" id="IPR036236">
    <property type="entry name" value="Znf_C2H2_sf"/>
</dbReference>
<accession>A0AAJ7XIP7</accession>
<dbReference type="Pfam" id="PF00096">
    <property type="entry name" value="zf-C2H2"/>
    <property type="match status" value="6"/>
</dbReference>
<evidence type="ECO:0000313" key="11">
    <source>
        <dbReference type="RefSeq" id="XP_032835790.1"/>
    </source>
</evidence>